<dbReference type="EMBL" id="JAQJVI010000003">
    <property type="protein sequence ID" value="MDA7021105.1"/>
    <property type="molecule type" value="Genomic_DNA"/>
</dbReference>
<dbReference type="Proteomes" id="UP001212337">
    <property type="component" value="Unassembled WGS sequence"/>
</dbReference>
<dbReference type="GeneID" id="89545197"/>
<name>A0ABT4WM06_PSEFR</name>
<dbReference type="InterPro" id="IPR008861">
    <property type="entry name" value="GpX-like"/>
</dbReference>
<evidence type="ECO:0000313" key="2">
    <source>
        <dbReference type="Proteomes" id="UP001212337"/>
    </source>
</evidence>
<sequence>MATTCRTASGDVLDTICQNYYGHLNGSIEAVLNANQGLSDEVQPFRAGVMIVLPDLVVPSEEGVMLWG</sequence>
<protein>
    <submittedName>
        <fullName evidence="1">Tail protein X</fullName>
    </submittedName>
</protein>
<accession>A0ABT4WM06</accession>
<evidence type="ECO:0000313" key="1">
    <source>
        <dbReference type="EMBL" id="MDA7021105.1"/>
    </source>
</evidence>
<gene>
    <name evidence="1" type="ORF">PI499_04305</name>
</gene>
<dbReference type="Pfam" id="PF05489">
    <property type="entry name" value="Phage_tail_X"/>
    <property type="match status" value="1"/>
</dbReference>
<proteinExistence type="predicted"/>
<comment type="caution">
    <text evidence="1">The sequence shown here is derived from an EMBL/GenBank/DDBJ whole genome shotgun (WGS) entry which is preliminary data.</text>
</comment>
<organism evidence="1 2">
    <name type="scientific">Pseudomonas fragi</name>
    <dbReference type="NCBI Taxonomy" id="296"/>
    <lineage>
        <taxon>Bacteria</taxon>
        <taxon>Pseudomonadati</taxon>
        <taxon>Pseudomonadota</taxon>
        <taxon>Gammaproteobacteria</taxon>
        <taxon>Pseudomonadales</taxon>
        <taxon>Pseudomonadaceae</taxon>
        <taxon>Pseudomonas</taxon>
    </lineage>
</organism>
<dbReference type="RefSeq" id="WP_218723176.1">
    <property type="nucleotide sequence ID" value="NZ_JAQJVI010000003.1"/>
</dbReference>
<reference evidence="1 2" key="1">
    <citation type="submission" date="2023-01" db="EMBL/GenBank/DDBJ databases">
        <title>Effects of deletion of Siderophore biosynthase gene in Pseudomonas fragi on quorum sensing and spoliage ability.</title>
        <authorList>
            <person name="Cui F."/>
            <person name="Wang D."/>
            <person name="Liu J."/>
            <person name="Wang Q."/>
            <person name="Li T."/>
            <person name="Li J."/>
        </authorList>
    </citation>
    <scope>NUCLEOTIDE SEQUENCE [LARGE SCALE GENOMIC DNA]</scope>
    <source>
        <strain evidence="1 2">MS-10</strain>
    </source>
</reference>
<keyword evidence="2" id="KW-1185">Reference proteome</keyword>